<gene>
    <name evidence="3" type="ordered locus">LOC_Os03g14410</name>
</gene>
<protein>
    <submittedName>
        <fullName evidence="3">Retrotransposon protein, putative, Ty1-copia subclass</fullName>
    </submittedName>
</protein>
<dbReference type="Pfam" id="PF14223">
    <property type="entry name" value="Retrotran_gag_2"/>
    <property type="match status" value="1"/>
</dbReference>
<accession>Q10P39</accession>
<evidence type="ECO:0000256" key="1">
    <source>
        <dbReference type="SAM" id="MobiDB-lite"/>
    </source>
</evidence>
<evidence type="ECO:0000259" key="2">
    <source>
        <dbReference type="Pfam" id="PF07727"/>
    </source>
</evidence>
<feature type="region of interest" description="Disordered" evidence="1">
    <location>
        <begin position="371"/>
        <end position="455"/>
    </location>
</feature>
<proteinExistence type="predicted"/>
<reference evidence="3" key="2">
    <citation type="submission" date="2006-06" db="EMBL/GenBank/DDBJ databases">
        <authorList>
            <person name="Buell R."/>
            <person name="Wing R.A."/>
            <person name="McCombie W.A."/>
            <person name="Ouyang S."/>
        </authorList>
    </citation>
    <scope>NUCLEOTIDE SEQUENCE</scope>
</reference>
<reference evidence="3" key="1">
    <citation type="journal article" date="2005" name="Genome Res.">
        <title>Sequence, annotation, and analysis of synteny between rice chromosome 3 and diverged grass species.</title>
        <authorList>
            <consortium name="Rice Chromosome 3 Sequencing Consortium"/>
            <person name="Buell C.R."/>
            <person name="Yuan Q."/>
            <person name="Ouyang S."/>
            <person name="Liu J."/>
            <person name="Zhu W."/>
            <person name="Wang A."/>
            <person name="Maiti R."/>
            <person name="Haas B."/>
            <person name="Wortman J."/>
            <person name="Pertea M."/>
            <person name="Jones K.M."/>
            <person name="Kim M."/>
            <person name="Overton L."/>
            <person name="Tsitrin T."/>
            <person name="Fadrosh D."/>
            <person name="Bera J."/>
            <person name="Weaver B."/>
            <person name="Jin S."/>
            <person name="Johri S."/>
            <person name="Reardon M."/>
            <person name="Webb K."/>
            <person name="Hill J."/>
            <person name="Moffat K."/>
            <person name="Tallon L."/>
            <person name="Van Aken S."/>
            <person name="Lewis M."/>
            <person name="Utterback T."/>
            <person name="Feldblyum T."/>
            <person name="Zismann V."/>
            <person name="Iobst S."/>
            <person name="Hsiao J."/>
            <person name="de Vazeille A.R."/>
            <person name="Salzberg S.L."/>
            <person name="White O."/>
            <person name="Fraser C."/>
            <person name="Yu Y."/>
            <person name="Kim H."/>
            <person name="Rambo T."/>
            <person name="Currie J."/>
            <person name="Collura K."/>
            <person name="Kernodle-Thompson S."/>
            <person name="Wei F."/>
            <person name="Kudrna K."/>
            <person name="Ammiraju J.S."/>
            <person name="Luo M."/>
            <person name="Goicoechea J.L."/>
            <person name="Wing R.A."/>
            <person name="Henry D."/>
            <person name="Oates R."/>
            <person name="Palmer M."/>
            <person name="Pries G."/>
            <person name="Saski C."/>
            <person name="Simmons J."/>
            <person name="Soderlund C."/>
            <person name="Nelson W."/>
            <person name="de la Bastide M."/>
            <person name="Spiegel L."/>
            <person name="Nascimento L."/>
            <person name="Huang E."/>
            <person name="Preston R."/>
            <person name="Zutavern T."/>
            <person name="Palmer L."/>
            <person name="O'Shaughnessy A."/>
            <person name="Dike S."/>
            <person name="McCombie W.R."/>
            <person name="Minx P."/>
            <person name="Cordum H."/>
            <person name="Wilson R."/>
            <person name="Jin W."/>
            <person name="Lee H.R."/>
            <person name="Jiang J."/>
            <person name="Jackson S."/>
        </authorList>
    </citation>
    <scope>NUCLEOTIDE SEQUENCE [LARGE SCALE GENOMIC DNA]</scope>
</reference>
<feature type="compositionally biased region" description="Low complexity" evidence="1">
    <location>
        <begin position="436"/>
        <end position="455"/>
    </location>
</feature>
<name>Q10P39_ORYSJ</name>
<dbReference type="SUPFAM" id="SSF56672">
    <property type="entry name" value="DNA/RNA polymerases"/>
    <property type="match status" value="1"/>
</dbReference>
<sequence length="846" mass="93347">MVSSSKTAARNPLGGNAISEKLSKSNHVLWKAQVLGFLLSTLARDVLAQVATCNTATAAWQMLEEMYSSVSRARFINTRIALSNTKKGTLSINEYVSKMKTLADEMTAAGKVVDDDDLVLYIIAGLDDTYEPVISTIVGKDFMTLGEAYSQLLSFEQRLALRHGGDASANLANRGRGGGGGQQRGDNAGNGRGRGNNNNGANRGRGRGNNGGARPPGGVDNIPKCQLCYKRGHTVINCWYRYDEDFVPDEKYAGSATSYGIDTNWYVDTGATDHVTANWTSSQFVTATRGKIKFTPQAVQGKSHQWPYSRSSSMSSYPLELIYSDVWCPALTSVGGKQYYHKSEVVQKFHEFQALVERLFNRKIIAMQSDWGAPNPGEQQLDDNMANIPANPADQFFGSNVQPVSAENDEPDDPSYATEDPAEEIHPEFSAAAKESASGSPPASDAAASHSSAATSPDVAMDIEYDALMNNETWHLVPPRQGRNVIDCIDYEDTFSPVVKAATIRIVLSIAMSMGWCMRQLDVQNAFLHGFLEEDVYMKQPPGYEDKSFPDSRQEAVSALLQDLKKEFALKDLGDLHYFLGIEDKYACDLLRRVNMFDCKPVSTPLSTSEKLSAHEGDLLGPLDATNYRSVVGALQYLTLTRPDIAFPVNKVCQFLHAPTTIHWVAVKRILRYLKHCTKLGLKLCKSKSMLVSAYSDADWAGSLDDRRSTGGFAVFLGDNLVSWCARKQATVSRSSTESEYKALANATAEIMWVQTLLTELQVQSPPMAKLWCDNLGAKYLSSNPVFHTRTKHIEVDYHFVRERVSQKLLEIDFVPTGDQVADGFTKALPVRQLENFKHNLNLGRL</sequence>
<evidence type="ECO:0000313" key="3">
    <source>
        <dbReference type="EMBL" id="ABF94964.1"/>
    </source>
</evidence>
<organism evidence="3">
    <name type="scientific">Oryza sativa subsp. japonica</name>
    <name type="common">Rice</name>
    <dbReference type="NCBI Taxonomy" id="39947"/>
    <lineage>
        <taxon>Eukaryota</taxon>
        <taxon>Viridiplantae</taxon>
        <taxon>Streptophyta</taxon>
        <taxon>Embryophyta</taxon>
        <taxon>Tracheophyta</taxon>
        <taxon>Spermatophyta</taxon>
        <taxon>Magnoliopsida</taxon>
        <taxon>Liliopsida</taxon>
        <taxon>Poales</taxon>
        <taxon>Poaceae</taxon>
        <taxon>BOP clade</taxon>
        <taxon>Oryzoideae</taxon>
        <taxon>Oryzeae</taxon>
        <taxon>Oryzinae</taxon>
        <taxon>Oryza</taxon>
        <taxon>Oryza sativa</taxon>
    </lineage>
</organism>
<dbReference type="InterPro" id="IPR043502">
    <property type="entry name" value="DNA/RNA_pol_sf"/>
</dbReference>
<feature type="domain" description="Reverse transcriptase Ty1/copia-type" evidence="2">
    <location>
        <begin position="481"/>
        <end position="547"/>
    </location>
</feature>
<dbReference type="Pfam" id="PF07727">
    <property type="entry name" value="RVT_2"/>
    <property type="match status" value="1"/>
</dbReference>
<dbReference type="CDD" id="cd09272">
    <property type="entry name" value="RNase_HI_RT_Ty1"/>
    <property type="match status" value="1"/>
</dbReference>
<feature type="compositionally biased region" description="Gly residues" evidence="1">
    <location>
        <begin position="175"/>
        <end position="194"/>
    </location>
</feature>
<dbReference type="AlphaFoldDB" id="Q10P39"/>
<dbReference type="PANTHER" id="PTHR11439">
    <property type="entry name" value="GAG-POL-RELATED RETROTRANSPOSON"/>
    <property type="match status" value="1"/>
</dbReference>
<dbReference type="PANTHER" id="PTHR11439:SF450">
    <property type="entry name" value="REVERSE TRANSCRIPTASE TY1_COPIA-TYPE DOMAIN-CONTAINING PROTEIN"/>
    <property type="match status" value="1"/>
</dbReference>
<dbReference type="InterPro" id="IPR013103">
    <property type="entry name" value="RVT_2"/>
</dbReference>
<feature type="region of interest" description="Disordered" evidence="1">
    <location>
        <begin position="170"/>
        <end position="217"/>
    </location>
</feature>
<dbReference type="EMBL" id="DP000009">
    <property type="protein sequence ID" value="ABF94964.1"/>
    <property type="molecule type" value="Genomic_DNA"/>
</dbReference>